<keyword evidence="4 12" id="KW-0812">Transmembrane</keyword>
<keyword evidence="11" id="KW-0807">Transducer</keyword>
<evidence type="ECO:0000256" key="4">
    <source>
        <dbReference type="ARBA" id="ARBA00022692"/>
    </source>
</evidence>
<keyword evidence="9" id="KW-0675">Receptor</keyword>
<dbReference type="PROSITE" id="PS50259">
    <property type="entry name" value="G_PROTEIN_RECEP_F3_4"/>
    <property type="match status" value="1"/>
</dbReference>
<keyword evidence="6 12" id="KW-1133">Transmembrane helix</keyword>
<feature type="domain" description="G-protein coupled receptors family 3 profile" evidence="13">
    <location>
        <begin position="527"/>
        <end position="790"/>
    </location>
</feature>
<evidence type="ECO:0000256" key="11">
    <source>
        <dbReference type="ARBA" id="ARBA00023224"/>
    </source>
</evidence>
<dbReference type="Pfam" id="PF00003">
    <property type="entry name" value="7tm_3"/>
    <property type="match status" value="1"/>
</dbReference>
<dbReference type="InterPro" id="IPR000068">
    <property type="entry name" value="GPCR_3_Ca_sens_rcpt-rel"/>
</dbReference>
<evidence type="ECO:0000256" key="5">
    <source>
        <dbReference type="ARBA" id="ARBA00022729"/>
    </source>
</evidence>
<feature type="transmembrane region" description="Helical" evidence="12">
    <location>
        <begin position="529"/>
        <end position="552"/>
    </location>
</feature>
<keyword evidence="14" id="KW-1185">Reference proteome</keyword>
<evidence type="ECO:0000256" key="9">
    <source>
        <dbReference type="ARBA" id="ARBA00023170"/>
    </source>
</evidence>
<dbReference type="Pfam" id="PF01094">
    <property type="entry name" value="ANF_receptor"/>
    <property type="match status" value="1"/>
</dbReference>
<dbReference type="PRINTS" id="PR01535">
    <property type="entry name" value="VOMERONASL2R"/>
</dbReference>
<dbReference type="KEGG" id="char:105904797"/>
<feature type="transmembrane region" description="Helical" evidence="12">
    <location>
        <begin position="753"/>
        <end position="777"/>
    </location>
</feature>
<protein>
    <submittedName>
        <fullName evidence="15">Extracellular calcium-sensing receptor-like</fullName>
    </submittedName>
</protein>
<keyword evidence="8 12" id="KW-0472">Membrane</keyword>
<feature type="transmembrane region" description="Helical" evidence="12">
    <location>
        <begin position="721"/>
        <end position="741"/>
    </location>
</feature>
<feature type="transmembrane region" description="Helical" evidence="12">
    <location>
        <begin position="564"/>
        <end position="584"/>
    </location>
</feature>
<sequence length="790" mass="88686">MNKSFSPRALRWMRTMAFAVQEINQRQDLLPHLKLGYHIRDSCDDIPVSLKNTLLLANGQPEKGSGSTCLDTHRKVSPVIVGDAASGVSMAVLRILGSFHVPLVSYFASCSCLSNQKEFPTFMRTMPSDAIQTKALARLVSHFHWTWVGVIGLESDYARFAIQLFLQEAARYNVCAAYVHFLSLPPIKDAVVDLVKTIKKSSARVVLSVYGDTEMRVILTECRRQNVTDLLWIASEAWSTSQSLWTDFEDLLRGTLGFAIRKGDIPGLGMHLTSLHPSQELTSHFIAEFWEETFNCRLNDSVNTHTHAEEAQKRGSCSGLEELNEVYSVYTDVSQLRVTYNVYKAVHLIAHALHDMSVCVPGKGPFSNGTCGSLAPVLPWQLLHYLKQTMFTTLGEEVRFDENGDPIASYDLMNWQKAQDGSLRLMKVGYYDDSLAQDLFINESAVQWHKGFQTPVSICSESCLPGFRKAIRKGQPICCFDCIPCAEGEISNETVNCLRCSEDTWPNRAQNHCIPKTIEFLSYHETMGIVLWVVSAFGAFATVAVLGVFVIYRKTPMVRANNMELSFLLLLFLCACFLIGLTFIGEPTDWFCQIRYTAFGISFALCISCILAKTVVVMMAFRANLPGSNVMKWFGPAKQRASVIVCTSIQVLICIVWLTTRPPYAAQNTRFLSAKIILECVVGSEVGFWCVLGYIGLLACMCFLMAFLARKLPDNFNEAKFITFSMLIFFAVWITFIPVYVSTSGKYTVAVHVFAILASAFGLLFCIFIPKCYIILFKPEKNNRQHMMRK</sequence>
<dbReference type="Gene3D" id="3.40.50.2300">
    <property type="match status" value="2"/>
</dbReference>
<keyword evidence="3" id="KW-1003">Cell membrane</keyword>
<organism evidence="14 15">
    <name type="scientific">Clupea harengus</name>
    <name type="common">Atlantic herring</name>
    <dbReference type="NCBI Taxonomy" id="7950"/>
    <lineage>
        <taxon>Eukaryota</taxon>
        <taxon>Metazoa</taxon>
        <taxon>Chordata</taxon>
        <taxon>Craniata</taxon>
        <taxon>Vertebrata</taxon>
        <taxon>Euteleostomi</taxon>
        <taxon>Actinopterygii</taxon>
        <taxon>Neopterygii</taxon>
        <taxon>Teleostei</taxon>
        <taxon>Clupei</taxon>
        <taxon>Clupeiformes</taxon>
        <taxon>Clupeoidei</taxon>
        <taxon>Clupeidae</taxon>
        <taxon>Clupea</taxon>
    </lineage>
</organism>
<dbReference type="PRINTS" id="PR00248">
    <property type="entry name" value="GPCRMGR"/>
</dbReference>
<dbReference type="InterPro" id="IPR004073">
    <property type="entry name" value="GPCR_3_vmron_rcpt_2"/>
</dbReference>
<dbReference type="AlphaFoldDB" id="A0A6P8FKD5"/>
<evidence type="ECO:0000256" key="3">
    <source>
        <dbReference type="ARBA" id="ARBA00022475"/>
    </source>
</evidence>
<evidence type="ECO:0000313" key="15">
    <source>
        <dbReference type="RefSeq" id="XP_031428733.1"/>
    </source>
</evidence>
<dbReference type="GO" id="GO:0005886">
    <property type="term" value="C:plasma membrane"/>
    <property type="evidence" value="ECO:0007669"/>
    <property type="project" value="UniProtKB-SubCell"/>
</dbReference>
<dbReference type="Pfam" id="PF07562">
    <property type="entry name" value="NCD3G"/>
    <property type="match status" value="1"/>
</dbReference>
<dbReference type="InterPro" id="IPR000337">
    <property type="entry name" value="GPCR_3"/>
</dbReference>
<reference evidence="15" key="1">
    <citation type="submission" date="2025-08" db="UniProtKB">
        <authorList>
            <consortium name="RefSeq"/>
        </authorList>
    </citation>
    <scope>IDENTIFICATION</scope>
</reference>
<dbReference type="FunFam" id="3.40.50.2300:FF:000519">
    <property type="entry name" value="Vomeronasal 2 receptor, a18"/>
    <property type="match status" value="1"/>
</dbReference>
<dbReference type="SUPFAM" id="SSF53822">
    <property type="entry name" value="Periplasmic binding protein-like I"/>
    <property type="match status" value="1"/>
</dbReference>
<dbReference type="OrthoDB" id="5984008at2759"/>
<evidence type="ECO:0000256" key="12">
    <source>
        <dbReference type="SAM" id="Phobius"/>
    </source>
</evidence>
<feature type="transmembrane region" description="Helical" evidence="12">
    <location>
        <begin position="686"/>
        <end position="709"/>
    </location>
</feature>
<dbReference type="PANTHER" id="PTHR24061:SF511">
    <property type="entry name" value="EXTRACELLULAR CALCIUM-SENSING RECEPTOR-RELATED"/>
    <property type="match status" value="1"/>
</dbReference>
<evidence type="ECO:0000256" key="10">
    <source>
        <dbReference type="ARBA" id="ARBA00023180"/>
    </source>
</evidence>
<comment type="subcellular location">
    <subcellularLocation>
        <location evidence="1">Cell membrane</location>
        <topology evidence="1">Multi-pass membrane protein</topology>
    </subcellularLocation>
</comment>
<dbReference type="GO" id="GO:0004930">
    <property type="term" value="F:G protein-coupled receptor activity"/>
    <property type="evidence" value="ECO:0007669"/>
    <property type="project" value="UniProtKB-KW"/>
</dbReference>
<name>A0A6P8FKD5_CLUHA</name>
<dbReference type="FunFam" id="2.10.50.30:FF:000002">
    <property type="entry name" value="Vomeronasal 2 receptor, h1"/>
    <property type="match status" value="1"/>
</dbReference>
<keyword evidence="10" id="KW-0325">Glycoprotein</keyword>
<feature type="transmembrane region" description="Helical" evidence="12">
    <location>
        <begin position="596"/>
        <end position="621"/>
    </location>
</feature>
<dbReference type="GeneID" id="105904797"/>
<keyword evidence="7" id="KW-0297">G-protein coupled receptor</keyword>
<dbReference type="InterPro" id="IPR001828">
    <property type="entry name" value="ANF_lig-bd_rcpt"/>
</dbReference>
<evidence type="ECO:0000313" key="14">
    <source>
        <dbReference type="Proteomes" id="UP000515152"/>
    </source>
</evidence>
<dbReference type="PROSITE" id="PS00981">
    <property type="entry name" value="G_PROTEIN_RECEP_F3_3"/>
    <property type="match status" value="1"/>
</dbReference>
<feature type="transmembrane region" description="Helical" evidence="12">
    <location>
        <begin position="641"/>
        <end position="660"/>
    </location>
</feature>
<evidence type="ECO:0000256" key="6">
    <source>
        <dbReference type="ARBA" id="ARBA00022989"/>
    </source>
</evidence>
<dbReference type="RefSeq" id="XP_031428733.1">
    <property type="nucleotide sequence ID" value="XM_031572873.1"/>
</dbReference>
<evidence type="ECO:0000256" key="8">
    <source>
        <dbReference type="ARBA" id="ARBA00023136"/>
    </source>
</evidence>
<keyword evidence="5" id="KW-0732">Signal</keyword>
<dbReference type="InterPro" id="IPR038550">
    <property type="entry name" value="GPCR_3_9-Cys_sf"/>
</dbReference>
<dbReference type="CDD" id="cd15283">
    <property type="entry name" value="7tmC_V2R_pheromone"/>
    <property type="match status" value="1"/>
</dbReference>
<dbReference type="Gene3D" id="2.10.50.30">
    <property type="entry name" value="GPCR, family 3, nine cysteines domain"/>
    <property type="match status" value="1"/>
</dbReference>
<dbReference type="InterPro" id="IPR011500">
    <property type="entry name" value="GPCR_3_9-Cys_dom"/>
</dbReference>
<proteinExistence type="inferred from homology"/>
<comment type="similarity">
    <text evidence="2">Belongs to the G-protein coupled receptor 3 family.</text>
</comment>
<evidence type="ECO:0000256" key="2">
    <source>
        <dbReference type="ARBA" id="ARBA00007242"/>
    </source>
</evidence>
<dbReference type="InterPro" id="IPR028082">
    <property type="entry name" value="Peripla_BP_I"/>
</dbReference>
<gene>
    <name evidence="15" type="primary">LOC105904797</name>
</gene>
<dbReference type="InterPro" id="IPR017978">
    <property type="entry name" value="GPCR_3_C"/>
</dbReference>
<dbReference type="PANTHER" id="PTHR24061">
    <property type="entry name" value="CALCIUM-SENSING RECEPTOR-RELATED"/>
    <property type="match status" value="1"/>
</dbReference>
<evidence type="ECO:0000256" key="7">
    <source>
        <dbReference type="ARBA" id="ARBA00023040"/>
    </source>
</evidence>
<dbReference type="InterPro" id="IPR017979">
    <property type="entry name" value="GPCR_3_CS"/>
</dbReference>
<accession>A0A6P8FKD5</accession>
<evidence type="ECO:0000256" key="1">
    <source>
        <dbReference type="ARBA" id="ARBA00004651"/>
    </source>
</evidence>
<evidence type="ECO:0000259" key="13">
    <source>
        <dbReference type="PROSITE" id="PS50259"/>
    </source>
</evidence>
<dbReference type="Proteomes" id="UP000515152">
    <property type="component" value="Chromosome 9"/>
</dbReference>